<reference evidence="2" key="1">
    <citation type="submission" date="2015-01" db="EMBL/GenBank/DDBJ databases">
        <title>The Genome Sequence of Cladophialophora bantiana CBS 173.52.</title>
        <authorList>
            <consortium name="The Broad Institute Genomics Platform"/>
            <person name="Cuomo C."/>
            <person name="de Hoog S."/>
            <person name="Gorbushina A."/>
            <person name="Stielow B."/>
            <person name="Teixiera M."/>
            <person name="Abouelleil A."/>
            <person name="Chapman S.B."/>
            <person name="Priest M."/>
            <person name="Young S.K."/>
            <person name="Wortman J."/>
            <person name="Nusbaum C."/>
            <person name="Birren B."/>
        </authorList>
    </citation>
    <scope>NUCLEOTIDE SEQUENCE [LARGE SCALE GENOMIC DNA]</scope>
    <source>
        <strain evidence="2">CBS 173.52</strain>
    </source>
</reference>
<dbReference type="EMBL" id="KN846981">
    <property type="protein sequence ID" value="KIW97519.1"/>
    <property type="molecule type" value="Genomic_DNA"/>
</dbReference>
<organism evidence="2 3">
    <name type="scientific">Cladophialophora bantiana (strain ATCC 10958 / CBS 173.52 / CDC B-1940 / NIH 8579)</name>
    <name type="common">Xylohypha bantiana</name>
    <dbReference type="NCBI Taxonomy" id="1442370"/>
    <lineage>
        <taxon>Eukaryota</taxon>
        <taxon>Fungi</taxon>
        <taxon>Dikarya</taxon>
        <taxon>Ascomycota</taxon>
        <taxon>Pezizomycotina</taxon>
        <taxon>Eurotiomycetes</taxon>
        <taxon>Chaetothyriomycetidae</taxon>
        <taxon>Chaetothyriales</taxon>
        <taxon>Herpotrichiellaceae</taxon>
        <taxon>Cladophialophora</taxon>
    </lineage>
</organism>
<dbReference type="AlphaFoldDB" id="A0A0D2IL78"/>
<name>A0A0D2IL78_CLAB1</name>
<accession>A0A0D2IL78</accession>
<dbReference type="VEuPathDB" id="FungiDB:Z519_01103"/>
<dbReference type="RefSeq" id="XP_016624188.1">
    <property type="nucleotide sequence ID" value="XM_016758860.1"/>
</dbReference>
<evidence type="ECO:0000313" key="2">
    <source>
        <dbReference type="EMBL" id="KIW97519.1"/>
    </source>
</evidence>
<evidence type="ECO:0000313" key="3">
    <source>
        <dbReference type="Proteomes" id="UP000053789"/>
    </source>
</evidence>
<feature type="compositionally biased region" description="Basic residues" evidence="1">
    <location>
        <begin position="1"/>
        <end position="23"/>
    </location>
</feature>
<sequence>MPASRLRRIQKRGGKRRLRKRRPKESERVYPEPTDGILGFATRRNLVVEDWNQPFVESISFVQNDDEGLIRAFMIDRNEPEACQLQAKQFDWFCGSGGLDK</sequence>
<keyword evidence="3" id="KW-1185">Reference proteome</keyword>
<dbReference type="Proteomes" id="UP000053789">
    <property type="component" value="Unassembled WGS sequence"/>
</dbReference>
<evidence type="ECO:0000256" key="1">
    <source>
        <dbReference type="SAM" id="MobiDB-lite"/>
    </source>
</evidence>
<proteinExistence type="predicted"/>
<gene>
    <name evidence="2" type="ORF">Z519_01103</name>
</gene>
<protein>
    <submittedName>
        <fullName evidence="2">Uncharacterized protein</fullName>
    </submittedName>
</protein>
<feature type="region of interest" description="Disordered" evidence="1">
    <location>
        <begin position="1"/>
        <end position="31"/>
    </location>
</feature>
<dbReference type="HOGENOM" id="CLU_2291373_0_0_1"/>
<dbReference type="GeneID" id="27694031"/>